<comment type="subcellular location">
    <subcellularLocation>
        <location evidence="1">Cell envelope</location>
    </subcellularLocation>
</comment>
<sequence length="356" mass="38007">MLRPFSVLPPLLLSATLLALAGCNSGASDQPVVELARVRTAAAVAGPAAPSIRTNGLLANEDEIRLSFKVGGVIRRLSVTEGDQVRKGQKLAEIEQTEIDAQVEQAAQAHEKARRDLERGERLYADKVISLEQLQDLRTQLAVNEAALNSAKFNWSYAAIVAPHDGTVLRRLAEERELVQAGNPILVLGAKDKGFIVRTGLADREIVQVKLGDEAQIRLDALPGKTLTGKVTEVSGASDASSGMFGIEVSLDPTDLPLKSGLVAKLTIIPSTAKAGERIYVPIGAIVEGDGRTARVFVLDQKHARQREVGVAFIEGETVALNTGLQAGEQVITDGAQYLEDGEEVTIAEPMTANRE</sequence>
<keyword evidence="8" id="KW-0449">Lipoprotein</keyword>
<dbReference type="Gene3D" id="2.40.50.100">
    <property type="match status" value="1"/>
</dbReference>
<feature type="domain" description="CusB-like beta-barrel" evidence="6">
    <location>
        <begin position="204"/>
        <end position="268"/>
    </location>
</feature>
<gene>
    <name evidence="8" type="ORF">GCM10011487_06250</name>
</gene>
<dbReference type="Pfam" id="PF25954">
    <property type="entry name" value="Beta-barrel_RND_2"/>
    <property type="match status" value="1"/>
</dbReference>
<dbReference type="InterPro" id="IPR058627">
    <property type="entry name" value="MdtA-like_C"/>
</dbReference>
<dbReference type="PANTHER" id="PTHR30469">
    <property type="entry name" value="MULTIDRUG RESISTANCE PROTEIN MDTA"/>
    <property type="match status" value="1"/>
</dbReference>
<evidence type="ECO:0000259" key="7">
    <source>
        <dbReference type="Pfam" id="PF25967"/>
    </source>
</evidence>
<evidence type="ECO:0000313" key="8">
    <source>
        <dbReference type="EMBL" id="GFE78625.1"/>
    </source>
</evidence>
<evidence type="ECO:0000256" key="2">
    <source>
        <dbReference type="ARBA" id="ARBA00009477"/>
    </source>
</evidence>
<keyword evidence="9" id="KW-1185">Reference proteome</keyword>
<comment type="similarity">
    <text evidence="2">Belongs to the membrane fusion protein (MFP) (TC 8.A.1) family.</text>
</comment>
<reference evidence="9" key="1">
    <citation type="submission" date="2020-01" db="EMBL/GenBank/DDBJ databases">
        <title>'Steroidobacter agaridevorans' sp. nov., agar-degrading bacteria isolated from rhizosphere soils.</title>
        <authorList>
            <person name="Ikenaga M."/>
            <person name="Kataoka M."/>
            <person name="Murouchi A."/>
            <person name="Katsuragi S."/>
            <person name="Sakai M."/>
        </authorList>
    </citation>
    <scope>NUCLEOTIDE SEQUENCE [LARGE SCALE GENOMIC DNA]</scope>
    <source>
        <strain evidence="9">YU21-B</strain>
    </source>
</reference>
<dbReference type="InterPro" id="IPR058625">
    <property type="entry name" value="MdtA-like_BSH"/>
</dbReference>
<feature type="signal peptide" evidence="4">
    <location>
        <begin position="1"/>
        <end position="21"/>
    </location>
</feature>
<dbReference type="Gene3D" id="2.40.420.20">
    <property type="match status" value="1"/>
</dbReference>
<organism evidence="8 9">
    <name type="scientific">Steroidobacter agaridevorans</name>
    <dbReference type="NCBI Taxonomy" id="2695856"/>
    <lineage>
        <taxon>Bacteria</taxon>
        <taxon>Pseudomonadati</taxon>
        <taxon>Pseudomonadota</taxon>
        <taxon>Gammaproteobacteria</taxon>
        <taxon>Steroidobacterales</taxon>
        <taxon>Steroidobacteraceae</taxon>
        <taxon>Steroidobacter</taxon>
    </lineage>
</organism>
<accession>A0A829Y6N0</accession>
<dbReference type="GO" id="GO:1990281">
    <property type="term" value="C:efflux pump complex"/>
    <property type="evidence" value="ECO:0007669"/>
    <property type="project" value="TreeGrafter"/>
</dbReference>
<name>A0A829Y6N0_9GAMM</name>
<evidence type="ECO:0000313" key="9">
    <source>
        <dbReference type="Proteomes" id="UP000445000"/>
    </source>
</evidence>
<comment type="caution">
    <text evidence="8">The sequence shown here is derived from an EMBL/GenBank/DDBJ whole genome shotgun (WGS) entry which is preliminary data.</text>
</comment>
<evidence type="ECO:0000259" key="5">
    <source>
        <dbReference type="Pfam" id="PF25917"/>
    </source>
</evidence>
<feature type="domain" description="Multidrug resistance protein MdtA-like barrel-sandwich hybrid" evidence="5">
    <location>
        <begin position="69"/>
        <end position="184"/>
    </location>
</feature>
<dbReference type="Proteomes" id="UP000445000">
    <property type="component" value="Unassembled WGS sequence"/>
</dbReference>
<dbReference type="Gene3D" id="2.40.30.170">
    <property type="match status" value="1"/>
</dbReference>
<evidence type="ECO:0000256" key="4">
    <source>
        <dbReference type="SAM" id="SignalP"/>
    </source>
</evidence>
<evidence type="ECO:0000256" key="3">
    <source>
        <dbReference type="ARBA" id="ARBA00022448"/>
    </source>
</evidence>
<dbReference type="EMBL" id="BLJN01000001">
    <property type="protein sequence ID" value="GFE78625.1"/>
    <property type="molecule type" value="Genomic_DNA"/>
</dbReference>
<dbReference type="InterPro" id="IPR058792">
    <property type="entry name" value="Beta-barrel_RND_2"/>
</dbReference>
<evidence type="ECO:0000256" key="1">
    <source>
        <dbReference type="ARBA" id="ARBA00004196"/>
    </source>
</evidence>
<feature type="chain" id="PRO_5032709007" evidence="4">
    <location>
        <begin position="22"/>
        <end position="356"/>
    </location>
</feature>
<dbReference type="PROSITE" id="PS51257">
    <property type="entry name" value="PROKAR_LIPOPROTEIN"/>
    <property type="match status" value="1"/>
</dbReference>
<dbReference type="InterPro" id="IPR006143">
    <property type="entry name" value="RND_pump_MFP"/>
</dbReference>
<dbReference type="PANTHER" id="PTHR30469:SF15">
    <property type="entry name" value="HLYD FAMILY OF SECRETION PROTEINS"/>
    <property type="match status" value="1"/>
</dbReference>
<proteinExistence type="inferred from homology"/>
<dbReference type="RefSeq" id="WP_161810500.1">
    <property type="nucleotide sequence ID" value="NZ_BLJN01000001.1"/>
</dbReference>
<dbReference type="AlphaFoldDB" id="A0A829Y6N0"/>
<dbReference type="Pfam" id="PF25917">
    <property type="entry name" value="BSH_RND"/>
    <property type="match status" value="1"/>
</dbReference>
<dbReference type="NCBIfam" id="TIGR01730">
    <property type="entry name" value="RND_mfp"/>
    <property type="match status" value="1"/>
</dbReference>
<evidence type="ECO:0000259" key="6">
    <source>
        <dbReference type="Pfam" id="PF25954"/>
    </source>
</evidence>
<dbReference type="Gene3D" id="1.10.287.470">
    <property type="entry name" value="Helix hairpin bin"/>
    <property type="match status" value="1"/>
</dbReference>
<dbReference type="Pfam" id="PF25967">
    <property type="entry name" value="RND-MFP_C"/>
    <property type="match status" value="1"/>
</dbReference>
<keyword evidence="4" id="KW-0732">Signal</keyword>
<dbReference type="SUPFAM" id="SSF111369">
    <property type="entry name" value="HlyD-like secretion proteins"/>
    <property type="match status" value="1"/>
</dbReference>
<feature type="domain" description="Multidrug resistance protein MdtA-like C-terminal permuted SH3" evidence="7">
    <location>
        <begin position="281"/>
        <end position="338"/>
    </location>
</feature>
<dbReference type="GO" id="GO:0015562">
    <property type="term" value="F:efflux transmembrane transporter activity"/>
    <property type="evidence" value="ECO:0007669"/>
    <property type="project" value="TreeGrafter"/>
</dbReference>
<keyword evidence="3" id="KW-0813">Transport</keyword>
<protein>
    <submittedName>
        <fullName evidence="8">Lipoprotein</fullName>
    </submittedName>
</protein>